<reference evidence="4" key="1">
    <citation type="submission" date="2021-05" db="EMBL/GenBank/DDBJ databases">
        <title>Direct Submission.</title>
        <authorList>
            <person name="Li K."/>
            <person name="Gao J."/>
        </authorList>
    </citation>
    <scope>NUCLEOTIDE SEQUENCE [LARGE SCALE GENOMIC DNA]</scope>
    <source>
        <strain evidence="4">HDS12</strain>
    </source>
</reference>
<dbReference type="RefSeq" id="WP_212640645.1">
    <property type="nucleotide sequence ID" value="NZ_CP074132.1"/>
</dbReference>
<dbReference type="Pfam" id="PF00582">
    <property type="entry name" value="Usp"/>
    <property type="match status" value="2"/>
</dbReference>
<dbReference type="EMBL" id="CP074132">
    <property type="protein sequence ID" value="QUX27585.1"/>
    <property type="molecule type" value="Genomic_DNA"/>
</dbReference>
<comment type="similarity">
    <text evidence="1">Belongs to the universal stress protein A family.</text>
</comment>
<gene>
    <name evidence="3" type="ORF">KGD83_20065</name>
</gene>
<dbReference type="Proteomes" id="UP000678016">
    <property type="component" value="Chromosome"/>
</dbReference>
<dbReference type="SUPFAM" id="SSF52402">
    <property type="entry name" value="Adenine nucleotide alpha hydrolases-like"/>
    <property type="match status" value="2"/>
</dbReference>
<dbReference type="InterPro" id="IPR006015">
    <property type="entry name" value="Universal_stress_UspA"/>
</dbReference>
<evidence type="ECO:0000313" key="3">
    <source>
        <dbReference type="EMBL" id="QUX27585.1"/>
    </source>
</evidence>
<dbReference type="InterPro" id="IPR014729">
    <property type="entry name" value="Rossmann-like_a/b/a_fold"/>
</dbReference>
<feature type="domain" description="UspA" evidence="2">
    <location>
        <begin position="151"/>
        <end position="297"/>
    </location>
</feature>
<evidence type="ECO:0000256" key="1">
    <source>
        <dbReference type="ARBA" id="ARBA00008791"/>
    </source>
</evidence>
<protein>
    <submittedName>
        <fullName evidence="3">Universal stress protein</fullName>
    </submittedName>
</protein>
<dbReference type="Gene3D" id="3.40.50.620">
    <property type="entry name" value="HUPs"/>
    <property type="match status" value="2"/>
</dbReference>
<dbReference type="InterPro" id="IPR006016">
    <property type="entry name" value="UspA"/>
</dbReference>
<dbReference type="PRINTS" id="PR01438">
    <property type="entry name" value="UNVRSLSTRESS"/>
</dbReference>
<evidence type="ECO:0000313" key="4">
    <source>
        <dbReference type="Proteomes" id="UP000678016"/>
    </source>
</evidence>
<evidence type="ECO:0000259" key="2">
    <source>
        <dbReference type="Pfam" id="PF00582"/>
    </source>
</evidence>
<keyword evidence="4" id="KW-1185">Reference proteome</keyword>
<dbReference type="PANTHER" id="PTHR46268">
    <property type="entry name" value="STRESS RESPONSE PROTEIN NHAX"/>
    <property type="match status" value="1"/>
</dbReference>
<name>A0ABX8BZK5_9ACTN</name>
<feature type="domain" description="UspA" evidence="2">
    <location>
        <begin position="9"/>
        <end position="141"/>
    </location>
</feature>
<sequence length="301" mass="32789">MDQAAKAPVVAAVNGTAASGRALDWAADDAGRRGRGLRVVYAFDWPLYHSLPRGLPGFDVDEFARRIVDEARERALERVPDLDVMAVHVTGDPAPVLLTESRSAHSLVVGAHRMTTMDRVVPDSTALELLADASCPVVVVPNREPGPFHGRLVLGTDGSRSARAATEWAFATAGTWGARLRAVTVREQTRWWRFGALEDPTWTMTEEERKRAEDEDVRRAHRALSEAIGEERARWPGVRVEEVVETGHPVEVLCAAARDCDLMVVGSHGRGGFAGMLLGSVSRNVISHSPVPVAVVRPPRH</sequence>
<proteinExistence type="inferred from homology"/>
<accession>A0ABX8BZK5</accession>
<dbReference type="PANTHER" id="PTHR46268:SF6">
    <property type="entry name" value="UNIVERSAL STRESS PROTEIN UP12"/>
    <property type="match status" value="1"/>
</dbReference>
<organism evidence="3 4">
    <name type="scientific">Nocardiopsis akebiae</name>
    <dbReference type="NCBI Taxonomy" id="2831968"/>
    <lineage>
        <taxon>Bacteria</taxon>
        <taxon>Bacillati</taxon>
        <taxon>Actinomycetota</taxon>
        <taxon>Actinomycetes</taxon>
        <taxon>Streptosporangiales</taxon>
        <taxon>Nocardiopsidaceae</taxon>
        <taxon>Nocardiopsis</taxon>
    </lineage>
</organism>